<dbReference type="EMBL" id="CAWUHB010000060">
    <property type="protein sequence ID" value="CAK7231777.1"/>
    <property type="molecule type" value="Genomic_DNA"/>
</dbReference>
<proteinExistence type="predicted"/>
<keyword evidence="1" id="KW-1133">Transmembrane helix</keyword>
<keyword evidence="1" id="KW-0812">Transmembrane</keyword>
<dbReference type="Proteomes" id="UP001642405">
    <property type="component" value="Unassembled WGS sequence"/>
</dbReference>
<feature type="transmembrane region" description="Helical" evidence="1">
    <location>
        <begin position="64"/>
        <end position="83"/>
    </location>
</feature>
<gene>
    <name evidence="2" type="ORF">SCUCBS95973_008035</name>
</gene>
<keyword evidence="1" id="KW-0472">Membrane</keyword>
<evidence type="ECO:0000313" key="3">
    <source>
        <dbReference type="Proteomes" id="UP001642405"/>
    </source>
</evidence>
<feature type="transmembrane region" description="Helical" evidence="1">
    <location>
        <begin position="645"/>
        <end position="670"/>
    </location>
</feature>
<dbReference type="InterPro" id="IPR010775">
    <property type="entry name" value="DUF1365"/>
</dbReference>
<dbReference type="Pfam" id="PF07103">
    <property type="entry name" value="DUF1365"/>
    <property type="match status" value="1"/>
</dbReference>
<feature type="transmembrane region" description="Helical" evidence="1">
    <location>
        <begin position="621"/>
        <end position="639"/>
    </location>
</feature>
<accession>A0ABP0CI61</accession>
<comment type="caution">
    <text evidence="2">The sequence shown here is derived from an EMBL/GenBank/DDBJ whole genome shotgun (WGS) entry which is preliminary data.</text>
</comment>
<organism evidence="2 3">
    <name type="scientific">Sporothrix curviconia</name>
    <dbReference type="NCBI Taxonomy" id="1260050"/>
    <lineage>
        <taxon>Eukaryota</taxon>
        <taxon>Fungi</taxon>
        <taxon>Dikarya</taxon>
        <taxon>Ascomycota</taxon>
        <taxon>Pezizomycotina</taxon>
        <taxon>Sordariomycetes</taxon>
        <taxon>Sordariomycetidae</taxon>
        <taxon>Ophiostomatales</taxon>
        <taxon>Ophiostomataceae</taxon>
        <taxon>Sporothrix</taxon>
    </lineage>
</organism>
<protein>
    <recommendedName>
        <fullName evidence="4">DUF1365-domain-containing protein</fullName>
    </recommendedName>
</protein>
<keyword evidence="3" id="KW-1185">Reference proteome</keyword>
<evidence type="ECO:0000256" key="1">
    <source>
        <dbReference type="SAM" id="Phobius"/>
    </source>
</evidence>
<dbReference type="PANTHER" id="PTHR33973:SF4">
    <property type="entry name" value="OS07G0153300 PROTEIN"/>
    <property type="match status" value="1"/>
</dbReference>
<sequence>MAMANTTVEWAPAAAVVGTAYAYGTLSGSPLDSLMLLAAAVVQDRHRVAEQIASVLANASCSRILAWTVGIAAATIFAVAFKLEPRQRHESVRESPWTGPGKPLLLPCITTHTRLFPKMHSFVYSYLVVGVPVGWSGVCNGMISVAGPGHKGQKKGWYHIDAEDYLERGNGHLGLRGKLDAHLVSQGADPAQYPHAYLVTAAKFLGYHFNPISFWYLYDEGKTLAAMVLEVNNTFGERRMYYLKPENALKGKEKAGETLFKQTWPKDFHVSPFNSRKGSYELLANDPLAPNMEGTGPITATVVLRSSHTHSKIVARLLSERRETANGSGVPVAIHSQDPAAMSLWHKAKFLAAWWWVGFATFPRILKHAGILFLRKRLHVWFRPEPLIQSMGRLADGVERQLEAVFRLYLRHLVANAADGQGKGQPLAVRYIPCGIPEAQPELIMSPAAQKAADESSVPVAAHGNGDVAVKAAPAETEEIEFRVLTPLFYTRFVHYAHDVEALFCELRESSTVSITPQAAATLFAQRVLSKEKLPAPLQVTSPVDFVVFKAIQKLRRRPEPIQNPTTWPTNHYSALSTSSLSSPTISNDLRQFRPSAMDGFVLGLGSEGGSQRLRRSYRTTVLSLFVADGLAFGSVQLLQLESFMLRAVLAWFLARGFLSGLGQFGAFGVSKLAMGL</sequence>
<name>A0ABP0CI61_9PEZI</name>
<evidence type="ECO:0008006" key="4">
    <source>
        <dbReference type="Google" id="ProtNLM"/>
    </source>
</evidence>
<dbReference type="PANTHER" id="PTHR33973">
    <property type="entry name" value="OS07G0153300 PROTEIN"/>
    <property type="match status" value="1"/>
</dbReference>
<evidence type="ECO:0000313" key="2">
    <source>
        <dbReference type="EMBL" id="CAK7231777.1"/>
    </source>
</evidence>
<reference evidence="2 3" key="1">
    <citation type="submission" date="2024-01" db="EMBL/GenBank/DDBJ databases">
        <authorList>
            <person name="Allen C."/>
            <person name="Tagirdzhanova G."/>
        </authorList>
    </citation>
    <scope>NUCLEOTIDE SEQUENCE [LARGE SCALE GENOMIC DNA]</scope>
</reference>